<protein>
    <submittedName>
        <fullName evidence="1">Uncharacterized protein</fullName>
    </submittedName>
</protein>
<comment type="caution">
    <text evidence="1">The sequence shown here is derived from an EMBL/GenBank/DDBJ whole genome shotgun (WGS) entry which is preliminary data.</text>
</comment>
<dbReference type="EMBL" id="PDXD01000068">
    <property type="protein sequence ID" value="RYN65014.1"/>
    <property type="molecule type" value="Genomic_DNA"/>
</dbReference>
<name>A0A4Q4N0Y7_ALTAL</name>
<organism evidence="1 2">
    <name type="scientific">Alternaria alternata</name>
    <name type="common">Alternaria rot fungus</name>
    <name type="synonym">Torula alternata</name>
    <dbReference type="NCBI Taxonomy" id="5599"/>
    <lineage>
        <taxon>Eukaryota</taxon>
        <taxon>Fungi</taxon>
        <taxon>Dikarya</taxon>
        <taxon>Ascomycota</taxon>
        <taxon>Pezizomycotina</taxon>
        <taxon>Dothideomycetes</taxon>
        <taxon>Pleosporomycetidae</taxon>
        <taxon>Pleosporales</taxon>
        <taxon>Pleosporineae</taxon>
        <taxon>Pleosporaceae</taxon>
        <taxon>Alternaria</taxon>
        <taxon>Alternaria sect. Alternaria</taxon>
        <taxon>Alternaria alternata complex</taxon>
    </lineage>
</organism>
<reference evidence="2" key="1">
    <citation type="journal article" date="2019" name="bioRxiv">
        <title>Genomics, evolutionary history and diagnostics of the Alternaria alternata species group including apple and Asian pear pathotypes.</title>
        <authorList>
            <person name="Armitage A.D."/>
            <person name="Cockerton H.M."/>
            <person name="Sreenivasaprasad S."/>
            <person name="Woodhall J.W."/>
            <person name="Lane C.R."/>
            <person name="Harrison R.J."/>
            <person name="Clarkson J.P."/>
        </authorList>
    </citation>
    <scope>NUCLEOTIDE SEQUENCE [LARGE SCALE GENOMIC DNA]</scope>
    <source>
        <strain evidence="2">FERA 1177</strain>
    </source>
</reference>
<gene>
    <name evidence="1" type="ORF">AA0117_g12261</name>
</gene>
<accession>A0A4Q4N0Y7</accession>
<evidence type="ECO:0000313" key="2">
    <source>
        <dbReference type="Proteomes" id="UP000291422"/>
    </source>
</evidence>
<dbReference type="Proteomes" id="UP000291422">
    <property type="component" value="Unassembled WGS sequence"/>
</dbReference>
<sequence>MSNGQANIAKDLPTGQRYLQCFPLKQWWTWGPDAVAHMYSGRDRPHSAASVHRVSVGFWAYKKPGCDIGKTPAQGAAIRVRARPLKTHLETEMYMCLLPQASQARTWRQSTLRHPHATQASARFPGHADYARDVLGRSAIGDVEAILNGA</sequence>
<evidence type="ECO:0000313" key="1">
    <source>
        <dbReference type="EMBL" id="RYN65014.1"/>
    </source>
</evidence>
<proteinExistence type="predicted"/>
<dbReference type="AlphaFoldDB" id="A0A4Q4N0Y7"/>